<dbReference type="EMBL" id="QGLE01000008">
    <property type="protein sequence ID" value="PWR21219.1"/>
    <property type="molecule type" value="Genomic_DNA"/>
</dbReference>
<evidence type="ECO:0008006" key="3">
    <source>
        <dbReference type="Google" id="ProtNLM"/>
    </source>
</evidence>
<evidence type="ECO:0000313" key="1">
    <source>
        <dbReference type="EMBL" id="PWR21219.1"/>
    </source>
</evidence>
<protein>
    <recommendedName>
        <fullName evidence="3">Glycosyltransferase family 1 protein</fullName>
    </recommendedName>
</protein>
<dbReference type="AlphaFoldDB" id="A0A317E2J4"/>
<name>A0A317E2J4_9PROT</name>
<sequence>MTVIPPPRIAWWAQRVDNNIASIRLRCSLIIEALRAKGMNAGFYRKQDPAPAVLILSKLYDRASVAHALELRRQHGTTVLLDLCDNHFHNPKQLQKLAGRDAELRDAVASVDGVIVSTEKMGEIVAENCDKPPPIHVAGDALDDPLDLGPLLTFERLKAEIALGRLRRALARDGKVVRLVWFGNHGVSYAEGGMTDLARIRPAIEALARKVPLTLTVISNNRKKYADVVSGWSIPTHYLRWHRATIGRALELHDISVIPVALNPFTVVKSNNRMVTSIAHGLAVVADPLPSYLPFAGVSVIGDWGPRFETLVTDAGARHHMAEAAKHFVATHYSTEIVADAWAAAIRAAFGRAISAQDDIAGP</sequence>
<dbReference type="Proteomes" id="UP000245461">
    <property type="component" value="Unassembled WGS sequence"/>
</dbReference>
<gene>
    <name evidence="1" type="ORF">DKG74_14545</name>
</gene>
<evidence type="ECO:0000313" key="2">
    <source>
        <dbReference type="Proteomes" id="UP000245461"/>
    </source>
</evidence>
<keyword evidence="2" id="KW-1185">Reference proteome</keyword>
<dbReference type="OrthoDB" id="8325534at2"/>
<accession>A0A317E2J4</accession>
<dbReference type="RefSeq" id="WP_109906896.1">
    <property type="nucleotide sequence ID" value="NZ_QGLE01000008.1"/>
</dbReference>
<comment type="caution">
    <text evidence="1">The sequence shown here is derived from an EMBL/GenBank/DDBJ whole genome shotgun (WGS) entry which is preliminary data.</text>
</comment>
<proteinExistence type="predicted"/>
<organism evidence="1 2">
    <name type="scientific">Zavarzinia aquatilis</name>
    <dbReference type="NCBI Taxonomy" id="2211142"/>
    <lineage>
        <taxon>Bacteria</taxon>
        <taxon>Pseudomonadati</taxon>
        <taxon>Pseudomonadota</taxon>
        <taxon>Alphaproteobacteria</taxon>
        <taxon>Rhodospirillales</taxon>
        <taxon>Zavarziniaceae</taxon>
        <taxon>Zavarzinia</taxon>
    </lineage>
</organism>
<reference evidence="1 2" key="1">
    <citation type="submission" date="2018-05" db="EMBL/GenBank/DDBJ databases">
        <title>Zavarzinia sp. HR-AS.</title>
        <authorList>
            <person name="Lee Y."/>
            <person name="Jeon C.O."/>
        </authorList>
    </citation>
    <scope>NUCLEOTIDE SEQUENCE [LARGE SCALE GENOMIC DNA]</scope>
    <source>
        <strain evidence="1 2">HR-AS</strain>
    </source>
</reference>